<dbReference type="InterPro" id="IPR050109">
    <property type="entry name" value="HTH-type_TetR-like_transc_reg"/>
</dbReference>
<dbReference type="PANTHER" id="PTHR30055:SF226">
    <property type="entry name" value="HTH-TYPE TRANSCRIPTIONAL REGULATOR PKSA"/>
    <property type="match status" value="1"/>
</dbReference>
<dbReference type="Proteomes" id="UP000190027">
    <property type="component" value="Unassembled WGS sequence"/>
</dbReference>
<keyword evidence="5" id="KW-1185">Reference proteome</keyword>
<gene>
    <name evidence="4" type="ORF">SAMN02745704_00775</name>
</gene>
<feature type="domain" description="HTH tetR-type" evidence="3">
    <location>
        <begin position="11"/>
        <end position="71"/>
    </location>
</feature>
<dbReference type="EMBL" id="FUYC01000002">
    <property type="protein sequence ID" value="SKA74808.1"/>
    <property type="molecule type" value="Genomic_DNA"/>
</dbReference>
<protein>
    <submittedName>
        <fullName evidence="4">Transcriptional regulator, TetR family</fullName>
    </submittedName>
</protein>
<evidence type="ECO:0000313" key="5">
    <source>
        <dbReference type="Proteomes" id="UP000190027"/>
    </source>
</evidence>
<evidence type="ECO:0000259" key="3">
    <source>
        <dbReference type="PROSITE" id="PS50977"/>
    </source>
</evidence>
<dbReference type="GO" id="GO:0000976">
    <property type="term" value="F:transcription cis-regulatory region binding"/>
    <property type="evidence" value="ECO:0007669"/>
    <property type="project" value="TreeGrafter"/>
</dbReference>
<dbReference type="InterPro" id="IPR049488">
    <property type="entry name" value="TM_1030-like_C"/>
</dbReference>
<dbReference type="PRINTS" id="PR00455">
    <property type="entry name" value="HTHTETR"/>
</dbReference>
<dbReference type="SUPFAM" id="SSF48498">
    <property type="entry name" value="Tetracyclin repressor-like, C-terminal domain"/>
    <property type="match status" value="1"/>
</dbReference>
<dbReference type="InterPro" id="IPR001647">
    <property type="entry name" value="HTH_TetR"/>
</dbReference>
<feature type="DNA-binding region" description="H-T-H motif" evidence="2">
    <location>
        <begin position="34"/>
        <end position="53"/>
    </location>
</feature>
<organism evidence="4 5">
    <name type="scientific">Paucidesulfovibrio gracilis DSM 16080</name>
    <dbReference type="NCBI Taxonomy" id="1121449"/>
    <lineage>
        <taxon>Bacteria</taxon>
        <taxon>Pseudomonadati</taxon>
        <taxon>Thermodesulfobacteriota</taxon>
        <taxon>Desulfovibrionia</taxon>
        <taxon>Desulfovibrionales</taxon>
        <taxon>Desulfovibrionaceae</taxon>
        <taxon>Paucidesulfovibrio</taxon>
    </lineage>
</organism>
<name>A0A1T4WCR1_9BACT</name>
<dbReference type="RefSeq" id="WP_078716332.1">
    <property type="nucleotide sequence ID" value="NZ_FUYC01000002.1"/>
</dbReference>
<accession>A0A1T4WCR1</accession>
<dbReference type="InterPro" id="IPR036271">
    <property type="entry name" value="Tet_transcr_reg_TetR-rel_C_sf"/>
</dbReference>
<dbReference type="GO" id="GO:0003700">
    <property type="term" value="F:DNA-binding transcription factor activity"/>
    <property type="evidence" value="ECO:0007669"/>
    <property type="project" value="TreeGrafter"/>
</dbReference>
<dbReference type="OrthoDB" id="9812484at2"/>
<dbReference type="Pfam" id="PF21256">
    <property type="entry name" value="TetR_C_5-like"/>
    <property type="match status" value="1"/>
</dbReference>
<dbReference type="SUPFAM" id="SSF46689">
    <property type="entry name" value="Homeodomain-like"/>
    <property type="match status" value="1"/>
</dbReference>
<dbReference type="InterPro" id="IPR009057">
    <property type="entry name" value="Homeodomain-like_sf"/>
</dbReference>
<reference evidence="4 5" key="1">
    <citation type="submission" date="2017-02" db="EMBL/GenBank/DDBJ databases">
        <authorList>
            <person name="Peterson S.W."/>
        </authorList>
    </citation>
    <scope>NUCLEOTIDE SEQUENCE [LARGE SCALE GENOMIC DNA]</scope>
    <source>
        <strain evidence="4 5">DSM 16080</strain>
    </source>
</reference>
<dbReference type="STRING" id="1121449.SAMN02745704_00775"/>
<dbReference type="PROSITE" id="PS01081">
    <property type="entry name" value="HTH_TETR_1"/>
    <property type="match status" value="1"/>
</dbReference>
<dbReference type="AlphaFoldDB" id="A0A1T4WCR1"/>
<dbReference type="PROSITE" id="PS50977">
    <property type="entry name" value="HTH_TETR_2"/>
    <property type="match status" value="1"/>
</dbReference>
<evidence type="ECO:0000256" key="2">
    <source>
        <dbReference type="PROSITE-ProRule" id="PRU00335"/>
    </source>
</evidence>
<evidence type="ECO:0000313" key="4">
    <source>
        <dbReference type="EMBL" id="SKA74808.1"/>
    </source>
</evidence>
<dbReference type="Pfam" id="PF00440">
    <property type="entry name" value="TetR_N"/>
    <property type="match status" value="1"/>
</dbReference>
<sequence>MRSKTFDNLAPDKQDRILDAAVDEFANHGFHQASVNRMVGRLGIAKGSLFKYFGSKEGLFQQVFEHAVNMLKGPLKTARSAEGDTFDRLRLSLAAGLDFVRAHPRLYRIYLKVLFQENIPFREPFLRQVRGYSAKFLRPLLEDGVAKGELRADLDLDMAIFLIDGLFDRLLQSLTVPEMHPTLYDIPDQNAQQRMDQLMDFIRRALAAHTGDTNA</sequence>
<keyword evidence="1 2" id="KW-0238">DNA-binding</keyword>
<dbReference type="PANTHER" id="PTHR30055">
    <property type="entry name" value="HTH-TYPE TRANSCRIPTIONAL REGULATOR RUTR"/>
    <property type="match status" value="1"/>
</dbReference>
<dbReference type="Gene3D" id="1.10.357.10">
    <property type="entry name" value="Tetracycline Repressor, domain 2"/>
    <property type="match status" value="1"/>
</dbReference>
<evidence type="ECO:0000256" key="1">
    <source>
        <dbReference type="ARBA" id="ARBA00023125"/>
    </source>
</evidence>
<proteinExistence type="predicted"/>
<dbReference type="InterPro" id="IPR023772">
    <property type="entry name" value="DNA-bd_HTH_TetR-type_CS"/>
</dbReference>